<organism evidence="2 3">
    <name type="scientific">Mycobacterium deserti</name>
    <dbReference type="NCBI Taxonomy" id="2978347"/>
    <lineage>
        <taxon>Bacteria</taxon>
        <taxon>Bacillati</taxon>
        <taxon>Actinomycetota</taxon>
        <taxon>Actinomycetes</taxon>
        <taxon>Mycobacteriales</taxon>
        <taxon>Mycobacteriaceae</taxon>
        <taxon>Mycobacterium</taxon>
    </lineage>
</organism>
<dbReference type="EMBL" id="JAODWD010000006">
    <property type="protein sequence ID" value="MCT7661353.1"/>
    <property type="molecule type" value="Genomic_DNA"/>
</dbReference>
<dbReference type="RefSeq" id="WP_260995425.1">
    <property type="nucleotide sequence ID" value="NZ_JAODWD010000006.1"/>
</dbReference>
<name>A0ABT2MGD9_9MYCO</name>
<accession>A0ABT2MGD9</accession>
<evidence type="ECO:0000313" key="3">
    <source>
        <dbReference type="Proteomes" id="UP001206639"/>
    </source>
</evidence>
<evidence type="ECO:0000313" key="2">
    <source>
        <dbReference type="EMBL" id="MCT7661353.1"/>
    </source>
</evidence>
<comment type="caution">
    <text evidence="2">The sequence shown here is derived from an EMBL/GenBank/DDBJ whole genome shotgun (WGS) entry which is preliminary data.</text>
</comment>
<proteinExistence type="predicted"/>
<evidence type="ECO:0000256" key="1">
    <source>
        <dbReference type="SAM" id="MobiDB-lite"/>
    </source>
</evidence>
<protein>
    <recommendedName>
        <fullName evidence="4">DUF3786 domain-containing protein</fullName>
    </recommendedName>
</protein>
<reference evidence="3" key="1">
    <citation type="submission" date="2023-07" db="EMBL/GenBank/DDBJ databases">
        <authorList>
            <person name="Deng Y."/>
            <person name="Zhang Y.-Q."/>
        </authorList>
    </citation>
    <scope>NUCLEOTIDE SEQUENCE [LARGE SCALE GENOMIC DNA]</scope>
    <source>
        <strain evidence="3">CPCC 205710</strain>
    </source>
</reference>
<dbReference type="Proteomes" id="UP001206639">
    <property type="component" value="Unassembled WGS sequence"/>
</dbReference>
<gene>
    <name evidence="2" type="ORF">N4S67_23385</name>
</gene>
<keyword evidence="3" id="KW-1185">Reference proteome</keyword>
<sequence length="233" mass="25661">MTSTVDGSAPPAATRGRGATAFDDGSLLTELRQLSESSPTLARQHGWEYLRELGRHGRRDQLKALYARGVLPERLDGPYEGLIVGKLFGIVEAHLANPLLAINPTWRGKTFDAESGTGFNRLIPLARFAMRVVAPLYNGVRRIGPEVAGFHFQYGPGVGAIAPAVPVCALNYGVEQYRNPSVRTFPIKRTRDEIVELLPGLYLGRALLTMRSGEVRLIAYFALRRFVEEDVCP</sequence>
<evidence type="ECO:0008006" key="4">
    <source>
        <dbReference type="Google" id="ProtNLM"/>
    </source>
</evidence>
<feature type="region of interest" description="Disordered" evidence="1">
    <location>
        <begin position="1"/>
        <end position="20"/>
    </location>
</feature>